<evidence type="ECO:0000256" key="2">
    <source>
        <dbReference type="SAM" id="MobiDB-lite"/>
    </source>
</evidence>
<feature type="region of interest" description="Disordered" evidence="2">
    <location>
        <begin position="303"/>
        <end position="341"/>
    </location>
</feature>
<comment type="caution">
    <text evidence="3">The sequence shown here is derived from an EMBL/GenBank/DDBJ whole genome shotgun (WGS) entry which is preliminary data.</text>
</comment>
<dbReference type="InParanoid" id="A0A1Q5PXL4"/>
<evidence type="ECO:0000313" key="3">
    <source>
        <dbReference type="EMBL" id="OKL52130.1"/>
    </source>
</evidence>
<sequence>MLVVLGVVGLLVWRGRRVEDTTAGHVPSGLLDSPQPEESAVPAAPAAPAVVEEEATESQLGDDFGDDLPPVPITGSIDTESVRERLATALTASEETDHSDHFAPGRRSSGRVGVHAAGRAADSEPEEEPEVTSLSELLDANVEYGSGYLGGESLEVRALAAREAFARRKAERAGLAAAREEAALRAAEQEGSSAAARLAERYQAAKQRAEEAAGKAREATQRMLHARSKLDGVPADAAQPTFETEDASDAPPAWVDSESAARLAERGKELAEKGRELAARSWGATRRISGKVGELATETVGMVRPRGRDGDDALRESAGAAKNSQQPASIDPPRTRREMKARGEGPFTPPIGVAVPEFSGLPLPVVPAVPLTPAQARAAEALLQASDNNLPATTRREMKARGEGPFTPPVGMPVTVLEQGAADAPSSAQLLPVRLTAGQLARAARAAWEAGDVEPPLRADGRNGGRKRALLVRHLRRQALTQELLTW</sequence>
<feature type="compositionally biased region" description="Basic and acidic residues" evidence="2">
    <location>
        <begin position="306"/>
        <end position="315"/>
    </location>
</feature>
<keyword evidence="1" id="KW-0175">Coiled coil</keyword>
<feature type="region of interest" description="Disordered" evidence="2">
    <location>
        <begin position="22"/>
        <end position="78"/>
    </location>
</feature>
<reference evidence="4" key="1">
    <citation type="submission" date="2016-12" db="EMBL/GenBank/DDBJ databases">
        <authorList>
            <person name="Meng X."/>
        </authorList>
    </citation>
    <scope>NUCLEOTIDE SEQUENCE [LARGE SCALE GENOMIC DNA]</scope>
    <source>
        <strain evidence="4">DSM 20732</strain>
    </source>
</reference>
<dbReference type="AlphaFoldDB" id="A0A1Q5PXL4"/>
<gene>
    <name evidence="3" type="ORF">BSZ40_04295</name>
</gene>
<dbReference type="STRING" id="52770.BSZ40_04295"/>
<feature type="compositionally biased region" description="Low complexity" evidence="2">
    <location>
        <begin position="110"/>
        <end position="120"/>
    </location>
</feature>
<evidence type="ECO:0000256" key="1">
    <source>
        <dbReference type="SAM" id="Coils"/>
    </source>
</evidence>
<name>A0A1Q5PXL4_9ACTO</name>
<dbReference type="Proteomes" id="UP000185612">
    <property type="component" value="Unassembled WGS sequence"/>
</dbReference>
<proteinExistence type="predicted"/>
<protein>
    <submittedName>
        <fullName evidence="3">Uncharacterized protein</fullName>
    </submittedName>
</protein>
<accession>A0A1Q5PXL4</accession>
<keyword evidence="4" id="KW-1185">Reference proteome</keyword>
<feature type="coiled-coil region" evidence="1">
    <location>
        <begin position="170"/>
        <end position="222"/>
    </location>
</feature>
<organism evidence="3 4">
    <name type="scientific">Buchananella hordeovulneris</name>
    <dbReference type="NCBI Taxonomy" id="52770"/>
    <lineage>
        <taxon>Bacteria</taxon>
        <taxon>Bacillati</taxon>
        <taxon>Actinomycetota</taxon>
        <taxon>Actinomycetes</taxon>
        <taxon>Actinomycetales</taxon>
        <taxon>Actinomycetaceae</taxon>
        <taxon>Buchananella</taxon>
    </lineage>
</organism>
<feature type="compositionally biased region" description="Low complexity" evidence="2">
    <location>
        <begin position="33"/>
        <end position="50"/>
    </location>
</feature>
<dbReference type="EMBL" id="MQVS01000003">
    <property type="protein sequence ID" value="OKL52130.1"/>
    <property type="molecule type" value="Genomic_DNA"/>
</dbReference>
<feature type="region of interest" description="Disordered" evidence="2">
    <location>
        <begin position="90"/>
        <end position="130"/>
    </location>
</feature>
<evidence type="ECO:0000313" key="4">
    <source>
        <dbReference type="Proteomes" id="UP000185612"/>
    </source>
</evidence>